<dbReference type="InterPro" id="IPR002569">
    <property type="entry name" value="Met_Sox_Rdtase_MsrA_dom"/>
</dbReference>
<dbReference type="EMBL" id="HBDZ01015147">
    <property type="protein sequence ID" value="CAD8250129.1"/>
    <property type="molecule type" value="Transcribed_RNA"/>
</dbReference>
<dbReference type="GO" id="GO:0008113">
    <property type="term" value="F:peptide-methionine (S)-S-oxide reductase activity"/>
    <property type="evidence" value="ECO:0007669"/>
    <property type="project" value="UniProtKB-EC"/>
</dbReference>
<dbReference type="InterPro" id="IPR036509">
    <property type="entry name" value="Met_Sox_Rdtase_MsrA_sf"/>
</dbReference>
<evidence type="ECO:0000256" key="1">
    <source>
        <dbReference type="ARBA" id="ARBA00005591"/>
    </source>
</evidence>
<dbReference type="Gene3D" id="3.30.1060.10">
    <property type="entry name" value="Peptide methionine sulphoxide reductase MsrA"/>
    <property type="match status" value="1"/>
</dbReference>
<reference evidence="6" key="1">
    <citation type="submission" date="2021-01" db="EMBL/GenBank/DDBJ databases">
        <authorList>
            <person name="Corre E."/>
            <person name="Pelletier E."/>
            <person name="Niang G."/>
            <person name="Scheremetjew M."/>
            <person name="Finn R."/>
            <person name="Kale V."/>
            <person name="Holt S."/>
            <person name="Cochrane G."/>
            <person name="Meng A."/>
            <person name="Brown T."/>
            <person name="Cohen L."/>
        </authorList>
    </citation>
    <scope>NUCLEOTIDE SEQUENCE</scope>
    <source>
        <strain evidence="6">CCMP1413</strain>
    </source>
</reference>
<sequence>MAESPTYKTVCAGDGHTEAMKVTFDPSVVSYAELFDRFIGEANIYGQRATKPQYMNAVWTTNPEQTAHVNARLREVAESTDRKVTLKVARAMPWYDAEEYHQHYIAKSRSKAGYFGGL</sequence>
<keyword evidence="3" id="KW-0560">Oxidoreductase</keyword>
<dbReference type="PANTHER" id="PTHR43774:SF1">
    <property type="entry name" value="PEPTIDE METHIONINE SULFOXIDE REDUCTASE MSRA 2"/>
    <property type="match status" value="1"/>
</dbReference>
<proteinExistence type="inferred from homology"/>
<evidence type="ECO:0000256" key="3">
    <source>
        <dbReference type="ARBA" id="ARBA00023002"/>
    </source>
</evidence>
<dbReference type="EC" id="1.8.4.11" evidence="2"/>
<dbReference type="Pfam" id="PF01625">
    <property type="entry name" value="PMSR"/>
    <property type="match status" value="1"/>
</dbReference>
<evidence type="ECO:0000259" key="5">
    <source>
        <dbReference type="Pfam" id="PF01625"/>
    </source>
</evidence>
<dbReference type="AlphaFoldDB" id="A0A7R9U0I6"/>
<accession>A0A7R9U0I6</accession>
<dbReference type="SUPFAM" id="SSF55068">
    <property type="entry name" value="Peptide methionine sulfoxide reductase"/>
    <property type="match status" value="1"/>
</dbReference>
<organism evidence="6">
    <name type="scientific">Prasinoderma coloniale</name>
    <dbReference type="NCBI Taxonomy" id="156133"/>
    <lineage>
        <taxon>Eukaryota</taxon>
        <taxon>Viridiplantae</taxon>
        <taxon>Prasinodermophyta</taxon>
        <taxon>Prasinodermophyceae</taxon>
        <taxon>Prasinodermales</taxon>
        <taxon>Prasinodermaceae</taxon>
        <taxon>Prasinoderma</taxon>
    </lineage>
</organism>
<feature type="domain" description="Peptide methionine sulphoxide reductase MsrA" evidence="5">
    <location>
        <begin position="3"/>
        <end position="111"/>
    </location>
</feature>
<evidence type="ECO:0000313" key="6">
    <source>
        <dbReference type="EMBL" id="CAD8250129.1"/>
    </source>
</evidence>
<evidence type="ECO:0000256" key="2">
    <source>
        <dbReference type="ARBA" id="ARBA00012502"/>
    </source>
</evidence>
<name>A0A7R9U0I6_9VIRI</name>
<comment type="similarity">
    <text evidence="1">Belongs to the MsrA Met sulfoxide reductase family.</text>
</comment>
<gene>
    <name evidence="6" type="ORF">PCOL08062_LOCUS11661</name>
</gene>
<evidence type="ECO:0000256" key="4">
    <source>
        <dbReference type="ARBA" id="ARBA00030643"/>
    </source>
</evidence>
<protein>
    <recommendedName>
        <fullName evidence="2">peptide-methionine (S)-S-oxide reductase</fullName>
        <ecNumber evidence="2">1.8.4.11</ecNumber>
    </recommendedName>
    <alternativeName>
        <fullName evidence="4">Peptide-methionine (S)-S-oxide reductase</fullName>
    </alternativeName>
</protein>
<dbReference type="PANTHER" id="PTHR43774">
    <property type="entry name" value="PEPTIDE METHIONINE SULFOXIDE REDUCTASE"/>
    <property type="match status" value="1"/>
</dbReference>